<keyword evidence="7" id="KW-1185">Reference proteome</keyword>
<protein>
    <submittedName>
        <fullName evidence="6">Amino acid ABC transporter substrate-binding protein</fullName>
    </submittedName>
</protein>
<keyword evidence="2" id="KW-0813">Transport</keyword>
<gene>
    <name evidence="6" type="ORF">VOI36_28465</name>
</gene>
<evidence type="ECO:0000259" key="5">
    <source>
        <dbReference type="SMART" id="SM00062"/>
    </source>
</evidence>
<dbReference type="Gene3D" id="3.40.190.10">
    <property type="entry name" value="Periplasmic binding protein-like II"/>
    <property type="match status" value="2"/>
</dbReference>
<dbReference type="InterPro" id="IPR001638">
    <property type="entry name" value="Solute-binding_3/MltF_N"/>
</dbReference>
<comment type="similarity">
    <text evidence="1">Belongs to the bacterial solute-binding protein 3 family.</text>
</comment>
<evidence type="ECO:0000313" key="6">
    <source>
        <dbReference type="EMBL" id="MEN2473848.1"/>
    </source>
</evidence>
<reference evidence="6 7" key="1">
    <citation type="submission" date="2024-05" db="EMBL/GenBank/DDBJ databases">
        <title>Burkholderia sp. Nov. a novel bacteria isolated from rhizosphere soil of Camellia sinensis.</title>
        <authorList>
            <person name="Dong Y."/>
        </authorList>
    </citation>
    <scope>NUCLEOTIDE SEQUENCE [LARGE SCALE GENOMIC DNA]</scope>
    <source>
        <strain evidence="6 7">GS2Y</strain>
    </source>
</reference>
<sequence>MKIPRFWGALVVAGLFAASAAANAQDAADLSSAAPPVTLSGTLEKVRDSGTLALGYRDSSVPFSFLNTRNEPIGYSIELCKALVSAIEDSINRSVSIRWVPVTADNRIDQVVNGQVDLECGSTTRSLERQKRVAFSPIIYVSGTKVMVKAGAPIRSFRDLAGKKVAVTAGTTNEKALRDLDQKFNLGMQLVVVREHKEGFEAVASGQVDAFATDEALLYGLIAQDAGRHGQFQVVGDYLSYEPYGIMFRSGDPLLAQVVKTTFEELAADGEIERQYKRWFLRKLPTGTSLNLPMSTHLRIIIQTMGAKTE</sequence>
<dbReference type="InterPro" id="IPR051455">
    <property type="entry name" value="Bact_solute-bind_prot3"/>
</dbReference>
<dbReference type="CDD" id="cd13688">
    <property type="entry name" value="PBP2_GltI_DEBP"/>
    <property type="match status" value="1"/>
</dbReference>
<dbReference type="Proteomes" id="UP001466933">
    <property type="component" value="Unassembled WGS sequence"/>
</dbReference>
<organism evidence="6 7">
    <name type="scientific">Burkholderia theae</name>
    <dbReference type="NCBI Taxonomy" id="3143496"/>
    <lineage>
        <taxon>Bacteria</taxon>
        <taxon>Pseudomonadati</taxon>
        <taxon>Pseudomonadota</taxon>
        <taxon>Betaproteobacteria</taxon>
        <taxon>Burkholderiales</taxon>
        <taxon>Burkholderiaceae</taxon>
        <taxon>Burkholderia</taxon>
    </lineage>
</organism>
<dbReference type="SUPFAM" id="SSF53850">
    <property type="entry name" value="Periplasmic binding protein-like II"/>
    <property type="match status" value="1"/>
</dbReference>
<dbReference type="RefSeq" id="WP_343494315.1">
    <property type="nucleotide sequence ID" value="NZ_JBCPYA010000014.1"/>
</dbReference>
<keyword evidence="3 4" id="KW-0732">Signal</keyword>
<accession>A0ABU9WP27</accession>
<feature type="chain" id="PRO_5046828105" evidence="4">
    <location>
        <begin position="25"/>
        <end position="310"/>
    </location>
</feature>
<evidence type="ECO:0000313" key="7">
    <source>
        <dbReference type="Proteomes" id="UP001466933"/>
    </source>
</evidence>
<dbReference type="EMBL" id="JBCPYA010000014">
    <property type="protein sequence ID" value="MEN2473848.1"/>
    <property type="molecule type" value="Genomic_DNA"/>
</dbReference>
<proteinExistence type="inferred from homology"/>
<dbReference type="PANTHER" id="PTHR30085:SF2">
    <property type="entry name" value="GLUTAMATE_ASPARTATE IMPORT SOLUTE-BINDING PROTEIN"/>
    <property type="match status" value="1"/>
</dbReference>
<feature type="domain" description="Solute-binding protein family 3/N-terminal" evidence="5">
    <location>
        <begin position="51"/>
        <end position="283"/>
    </location>
</feature>
<evidence type="ECO:0000256" key="2">
    <source>
        <dbReference type="ARBA" id="ARBA00022448"/>
    </source>
</evidence>
<feature type="signal peptide" evidence="4">
    <location>
        <begin position="1"/>
        <end position="24"/>
    </location>
</feature>
<evidence type="ECO:0000256" key="3">
    <source>
        <dbReference type="ARBA" id="ARBA00022729"/>
    </source>
</evidence>
<evidence type="ECO:0000256" key="4">
    <source>
        <dbReference type="SAM" id="SignalP"/>
    </source>
</evidence>
<dbReference type="PANTHER" id="PTHR30085">
    <property type="entry name" value="AMINO ACID ABC TRANSPORTER PERMEASE"/>
    <property type="match status" value="1"/>
</dbReference>
<comment type="caution">
    <text evidence="6">The sequence shown here is derived from an EMBL/GenBank/DDBJ whole genome shotgun (WGS) entry which is preliminary data.</text>
</comment>
<name>A0ABU9WP27_9BURK</name>
<dbReference type="Pfam" id="PF00497">
    <property type="entry name" value="SBP_bac_3"/>
    <property type="match status" value="1"/>
</dbReference>
<dbReference type="SMART" id="SM00062">
    <property type="entry name" value="PBPb"/>
    <property type="match status" value="1"/>
</dbReference>
<evidence type="ECO:0000256" key="1">
    <source>
        <dbReference type="ARBA" id="ARBA00010333"/>
    </source>
</evidence>